<keyword evidence="2" id="KW-1185">Reference proteome</keyword>
<evidence type="ECO:0000313" key="2">
    <source>
        <dbReference type="Proteomes" id="UP000073492"/>
    </source>
</evidence>
<protein>
    <submittedName>
        <fullName evidence="1">Uncharacterized protein</fullName>
    </submittedName>
</protein>
<accession>A0A139IQD5</accession>
<gene>
    <name evidence="1" type="ORF">AC579_7438</name>
</gene>
<comment type="caution">
    <text evidence="1">The sequence shown here is derived from an EMBL/GenBank/DDBJ whole genome shotgun (WGS) entry which is preliminary data.</text>
</comment>
<sequence>MQDQSALRPVAEHLEDVDTAPSPDVRKLSASARVFGIGELVEQILIDFAKARCIENWAFSLPMRPIKELFVLQRVNQKFALAIRSSAPLRRYMLLEPVTDPPKMEVAAAWKSGCGLARQTEDPLDWLIFELNIAWSTKYICPPDAQDIAGVTIYVLKSIAWHQYDRWCKDTCRYIHMSRESGRSEGLLRT</sequence>
<evidence type="ECO:0000313" key="1">
    <source>
        <dbReference type="EMBL" id="KXT16981.1"/>
    </source>
</evidence>
<dbReference type="AlphaFoldDB" id="A0A139IQD5"/>
<dbReference type="EMBL" id="LFZO01000027">
    <property type="protein sequence ID" value="KXT16981.1"/>
    <property type="molecule type" value="Genomic_DNA"/>
</dbReference>
<proteinExistence type="predicted"/>
<reference evidence="1 2" key="1">
    <citation type="submission" date="2015-07" db="EMBL/GenBank/DDBJ databases">
        <title>Comparative genomics of the Sigatoka disease complex on banana suggests a link between parallel evolutionary changes in Pseudocercospora fijiensis and Pseudocercospora eumusae and increased virulence on the banana host.</title>
        <authorList>
            <person name="Chang T.-C."/>
            <person name="Salvucci A."/>
            <person name="Crous P.W."/>
            <person name="Stergiopoulos I."/>
        </authorList>
    </citation>
    <scope>NUCLEOTIDE SEQUENCE [LARGE SCALE GENOMIC DNA]</scope>
    <source>
        <strain evidence="1 2">CBS 116634</strain>
    </source>
</reference>
<organism evidence="1 2">
    <name type="scientific">Pseudocercospora musae</name>
    <dbReference type="NCBI Taxonomy" id="113226"/>
    <lineage>
        <taxon>Eukaryota</taxon>
        <taxon>Fungi</taxon>
        <taxon>Dikarya</taxon>
        <taxon>Ascomycota</taxon>
        <taxon>Pezizomycotina</taxon>
        <taxon>Dothideomycetes</taxon>
        <taxon>Dothideomycetidae</taxon>
        <taxon>Mycosphaerellales</taxon>
        <taxon>Mycosphaerellaceae</taxon>
        <taxon>Pseudocercospora</taxon>
    </lineage>
</organism>
<dbReference type="OrthoDB" id="3648185at2759"/>
<name>A0A139IQD5_9PEZI</name>
<dbReference type="Proteomes" id="UP000073492">
    <property type="component" value="Unassembled WGS sequence"/>
</dbReference>